<dbReference type="EMBL" id="LBBL01000267">
    <property type="protein sequence ID" value="KKF93200.1"/>
    <property type="molecule type" value="Genomic_DNA"/>
</dbReference>
<dbReference type="InterPro" id="IPR011545">
    <property type="entry name" value="DEAD/DEAH_box_helicase_dom"/>
</dbReference>
<dbReference type="Pfam" id="PF21010">
    <property type="entry name" value="HA2_C"/>
    <property type="match status" value="1"/>
</dbReference>
<keyword evidence="3 11" id="KW-0378">Hydrolase</keyword>
<reference evidence="11 12" key="1">
    <citation type="submission" date="2015-04" db="EMBL/GenBank/DDBJ databases">
        <title>Genome sequence of Ceratocystis platani, a major pathogen of plane trees.</title>
        <authorList>
            <person name="Belbahri L."/>
        </authorList>
    </citation>
    <scope>NUCLEOTIDE SEQUENCE [LARGE SCALE GENOMIC DNA]</scope>
    <source>
        <strain evidence="11 12">CFO</strain>
    </source>
</reference>
<comment type="caution">
    <text evidence="11">The sequence shown here is derived from an EMBL/GenBank/DDBJ whole genome shotgun (WGS) entry which is preliminary data.</text>
</comment>
<accession>A0A0F8B105</accession>
<feature type="compositionally biased region" description="Low complexity" evidence="8">
    <location>
        <begin position="74"/>
        <end position="101"/>
    </location>
</feature>
<protein>
    <recommendedName>
        <fullName evidence="1">RNA helicase</fullName>
        <ecNumber evidence="1">3.6.4.13</ecNumber>
    </recommendedName>
</protein>
<evidence type="ECO:0000256" key="7">
    <source>
        <dbReference type="SAM" id="Coils"/>
    </source>
</evidence>
<feature type="compositionally biased region" description="Low complexity" evidence="8">
    <location>
        <begin position="14"/>
        <end position="43"/>
    </location>
</feature>
<comment type="catalytic activity">
    <reaction evidence="6">
        <text>ATP + H2O = ADP + phosphate + H(+)</text>
        <dbReference type="Rhea" id="RHEA:13065"/>
        <dbReference type="ChEBI" id="CHEBI:15377"/>
        <dbReference type="ChEBI" id="CHEBI:15378"/>
        <dbReference type="ChEBI" id="CHEBI:30616"/>
        <dbReference type="ChEBI" id="CHEBI:43474"/>
        <dbReference type="ChEBI" id="CHEBI:456216"/>
        <dbReference type="EC" id="3.6.4.13"/>
    </reaction>
</comment>
<dbReference type="Gene3D" id="1.20.120.1080">
    <property type="match status" value="1"/>
</dbReference>
<dbReference type="CDD" id="cd18791">
    <property type="entry name" value="SF2_C_RHA"/>
    <property type="match status" value="1"/>
</dbReference>
<dbReference type="Pfam" id="PF07717">
    <property type="entry name" value="OB_NTP_bind"/>
    <property type="match status" value="1"/>
</dbReference>
<evidence type="ECO:0000256" key="3">
    <source>
        <dbReference type="ARBA" id="ARBA00022801"/>
    </source>
</evidence>
<dbReference type="GO" id="GO:0003724">
    <property type="term" value="F:RNA helicase activity"/>
    <property type="evidence" value="ECO:0007669"/>
    <property type="project" value="UniProtKB-EC"/>
</dbReference>
<feature type="domain" description="Helicase ATP-binding" evidence="9">
    <location>
        <begin position="406"/>
        <end position="585"/>
    </location>
</feature>
<dbReference type="EC" id="3.6.4.13" evidence="1"/>
<dbReference type="OrthoDB" id="10253254at2759"/>
<dbReference type="PROSITE" id="PS00690">
    <property type="entry name" value="DEAH_ATP_HELICASE"/>
    <property type="match status" value="1"/>
</dbReference>
<dbReference type="GO" id="GO:0016887">
    <property type="term" value="F:ATP hydrolysis activity"/>
    <property type="evidence" value="ECO:0007669"/>
    <property type="project" value="RHEA"/>
</dbReference>
<proteinExistence type="predicted"/>
<keyword evidence="2" id="KW-0547">Nucleotide-binding</keyword>
<dbReference type="SMART" id="SM00487">
    <property type="entry name" value="DEXDc"/>
    <property type="match status" value="1"/>
</dbReference>
<sequence>MRKLFKKGDKDKGSSAPAENPYAAAPKNNYAPSVTSTASAAPSYRTQDPIPSRPMGGQSAPRNNSYGGMPPPQQQRQQPQQQYTSTTYGSSSGYGSNQYGTPAGGHYNNAPRGQGSYGNSQISDQAHDVNRAHLLDGAKPVGSSYGGFQSNPYATSAAPPDPQNPYANPNDMQQQQQPRGRYFDLTQEEDPDDREHKDVANQFLEEKAQTNNTLDRIIQLTAGIEMQSDDISQRIERQEASLDNYERNMDIANAKTRQAKAAVKDLSTADHMFNFRTRGKREREVAEKTERDLVARQVEDETRNARHERQRAFQNAMESQPKPRSTFERNTGKNKLAFDFDDDGFQAENDALDNEFDDKMDVVERSIGVINMRAKGIGFQIEQSNQRLPGLTEKKLPIWAYRDTIREALIRNDTLVVVGETGSGKSTQIPQFLYQEPWCQRRKAKVPNLSEPVNVGGIIAVTQPRRVAATTLAHRVAQEAGSPLGRPEGLVGYSVRFDHNVPKGTKIKFLTEGMLLQELLQDPYLRQYSAVIVDEIHERSVDVDLLSGFLKKIRIEGMENRGGVPLKVVIMSATADVDEMKDFFSESTPSEGPRNQDKECKKSSSKIDSTPAEEQRQVEVLHVKGRQFPVELEHTPRPVNDLQDQLLKTVFKVHTEEPFPGDILAFMTGQEDIEAAVKLIEEYGETLAPNVPRIKAFPLFGQMSMEAQHAAFQPVKEKFTRKVVLATNIAETSVTVPGVRYVIDCGKAKVKQFRTRLGMESLLAKPISMSSAIQRAGRAGREGPGKCFRLYTQETFDSLEERDLPEILRTDLMTAILTMKAYGIDDIQAFPLIDMPEVEALEHALVQLCLIGAIDKVGQITEEGRKISKLPVSPTFGVVLLNAAKPEFDCLLEVIDIISCITSGEDIFQHIQTEEVREEVEEMRKQLFRREGDLITLLTTMQLYASENADRTTWCQQRRINMRNMRQAMKIRKQLRGLAIKMKLLKEAPLADPQPFVPPSPEGADSILRCFLKGFVSRTAMLHPDASYQTVVGKQNIAIHPASVLHGRKVEAIMFLENVFTQKNYAKKVSAVRADWLMGEWKTGV</sequence>
<feature type="domain" description="Helicase C-terminal" evidence="10">
    <location>
        <begin position="645"/>
        <end position="823"/>
    </location>
</feature>
<dbReference type="PROSITE" id="PS51194">
    <property type="entry name" value="HELICASE_CTER"/>
    <property type="match status" value="1"/>
</dbReference>
<feature type="compositionally biased region" description="Basic and acidic residues" evidence="8">
    <location>
        <begin position="125"/>
        <end position="136"/>
    </location>
</feature>
<dbReference type="GO" id="GO:1990904">
    <property type="term" value="C:ribonucleoprotein complex"/>
    <property type="evidence" value="ECO:0007669"/>
    <property type="project" value="UniProtKB-ARBA"/>
</dbReference>
<evidence type="ECO:0000313" key="12">
    <source>
        <dbReference type="Proteomes" id="UP000034841"/>
    </source>
</evidence>
<dbReference type="InterPro" id="IPR001650">
    <property type="entry name" value="Helicase_C-like"/>
</dbReference>
<dbReference type="SMART" id="SM00847">
    <property type="entry name" value="HA2"/>
    <property type="match status" value="1"/>
</dbReference>
<dbReference type="InterPro" id="IPR027417">
    <property type="entry name" value="P-loop_NTPase"/>
</dbReference>
<keyword evidence="7" id="KW-0175">Coiled coil</keyword>
<dbReference type="Pfam" id="PF00271">
    <property type="entry name" value="Helicase_C"/>
    <property type="match status" value="1"/>
</dbReference>
<name>A0A0F8B105_CERFI</name>
<dbReference type="Pfam" id="PF04408">
    <property type="entry name" value="WHD_HA2"/>
    <property type="match status" value="1"/>
</dbReference>
<dbReference type="AlphaFoldDB" id="A0A0F8B105"/>
<evidence type="ECO:0000256" key="6">
    <source>
        <dbReference type="ARBA" id="ARBA00047984"/>
    </source>
</evidence>
<feature type="region of interest" description="Disordered" evidence="8">
    <location>
        <begin position="1"/>
        <end position="178"/>
    </location>
</feature>
<organism evidence="11 12">
    <name type="scientific">Ceratocystis fimbriata f. sp. platani</name>
    <dbReference type="NCBI Taxonomy" id="88771"/>
    <lineage>
        <taxon>Eukaryota</taxon>
        <taxon>Fungi</taxon>
        <taxon>Dikarya</taxon>
        <taxon>Ascomycota</taxon>
        <taxon>Pezizomycotina</taxon>
        <taxon>Sordariomycetes</taxon>
        <taxon>Hypocreomycetidae</taxon>
        <taxon>Microascales</taxon>
        <taxon>Ceratocystidaceae</taxon>
        <taxon>Ceratocystis</taxon>
    </lineage>
</organism>
<evidence type="ECO:0000256" key="8">
    <source>
        <dbReference type="SAM" id="MobiDB-lite"/>
    </source>
</evidence>
<evidence type="ECO:0000256" key="5">
    <source>
        <dbReference type="ARBA" id="ARBA00022840"/>
    </source>
</evidence>
<keyword evidence="5" id="KW-0067">ATP-binding</keyword>
<keyword evidence="4 11" id="KW-0347">Helicase</keyword>
<evidence type="ECO:0000259" key="9">
    <source>
        <dbReference type="PROSITE" id="PS51192"/>
    </source>
</evidence>
<dbReference type="InterPro" id="IPR014001">
    <property type="entry name" value="Helicase_ATP-bd"/>
</dbReference>
<dbReference type="InterPro" id="IPR002464">
    <property type="entry name" value="DNA/RNA_helicase_DEAH_CS"/>
</dbReference>
<dbReference type="CDD" id="cd17917">
    <property type="entry name" value="DEXHc_RHA-like"/>
    <property type="match status" value="1"/>
</dbReference>
<dbReference type="PANTHER" id="PTHR18934:SF118">
    <property type="entry name" value="ATP-DEPENDENT RNA HELICASE DHX33"/>
    <property type="match status" value="1"/>
</dbReference>
<dbReference type="SMART" id="SM00490">
    <property type="entry name" value="HELICc"/>
    <property type="match status" value="1"/>
</dbReference>
<evidence type="ECO:0000313" key="11">
    <source>
        <dbReference type="EMBL" id="KKF93200.1"/>
    </source>
</evidence>
<evidence type="ECO:0000256" key="1">
    <source>
        <dbReference type="ARBA" id="ARBA00012552"/>
    </source>
</evidence>
<dbReference type="GO" id="GO:0045943">
    <property type="term" value="P:positive regulation of transcription by RNA polymerase I"/>
    <property type="evidence" value="ECO:0007669"/>
    <property type="project" value="TreeGrafter"/>
</dbReference>
<dbReference type="Pfam" id="PF00270">
    <property type="entry name" value="DEAD"/>
    <property type="match status" value="1"/>
</dbReference>
<feature type="compositionally biased region" description="Polar residues" evidence="8">
    <location>
        <begin position="165"/>
        <end position="178"/>
    </location>
</feature>
<dbReference type="InterPro" id="IPR007502">
    <property type="entry name" value="Helicase-assoc_dom"/>
</dbReference>
<evidence type="ECO:0000256" key="4">
    <source>
        <dbReference type="ARBA" id="ARBA00022806"/>
    </source>
</evidence>
<evidence type="ECO:0000259" key="10">
    <source>
        <dbReference type="PROSITE" id="PS51194"/>
    </source>
</evidence>
<dbReference type="GO" id="GO:0005524">
    <property type="term" value="F:ATP binding"/>
    <property type="evidence" value="ECO:0007669"/>
    <property type="project" value="UniProtKB-KW"/>
</dbReference>
<dbReference type="GO" id="GO:0005730">
    <property type="term" value="C:nucleolus"/>
    <property type="evidence" value="ECO:0007669"/>
    <property type="project" value="TreeGrafter"/>
</dbReference>
<dbReference type="GO" id="GO:0003725">
    <property type="term" value="F:double-stranded RNA binding"/>
    <property type="evidence" value="ECO:0007669"/>
    <property type="project" value="TreeGrafter"/>
</dbReference>
<dbReference type="PROSITE" id="PS51192">
    <property type="entry name" value="HELICASE_ATP_BIND_1"/>
    <property type="match status" value="1"/>
</dbReference>
<keyword evidence="12" id="KW-1185">Reference proteome</keyword>
<evidence type="ECO:0000256" key="2">
    <source>
        <dbReference type="ARBA" id="ARBA00022741"/>
    </source>
</evidence>
<dbReference type="Gene3D" id="3.40.50.300">
    <property type="entry name" value="P-loop containing nucleotide triphosphate hydrolases"/>
    <property type="match status" value="2"/>
</dbReference>
<dbReference type="PANTHER" id="PTHR18934">
    <property type="entry name" value="ATP-DEPENDENT RNA HELICASE"/>
    <property type="match status" value="1"/>
</dbReference>
<feature type="coiled-coil region" evidence="7">
    <location>
        <begin position="228"/>
        <end position="262"/>
    </location>
</feature>
<feature type="region of interest" description="Disordered" evidence="8">
    <location>
        <begin position="584"/>
        <end position="616"/>
    </location>
</feature>
<dbReference type="Proteomes" id="UP000034841">
    <property type="component" value="Unassembled WGS sequence"/>
</dbReference>
<dbReference type="SUPFAM" id="SSF52540">
    <property type="entry name" value="P-loop containing nucleoside triphosphate hydrolases"/>
    <property type="match status" value="1"/>
</dbReference>
<dbReference type="InterPro" id="IPR048333">
    <property type="entry name" value="HA2_WH"/>
</dbReference>
<feature type="compositionally biased region" description="Basic and acidic residues" evidence="8">
    <location>
        <begin position="1"/>
        <end position="13"/>
    </location>
</feature>
<gene>
    <name evidence="11" type="primary">prh1</name>
    <name evidence="11" type="ORF">CFO_g4445</name>
</gene>
<dbReference type="FunFam" id="3.40.50.300:FF:000145">
    <property type="entry name" value="probable ATP-dependent RNA helicase DHX40"/>
    <property type="match status" value="1"/>
</dbReference>
<dbReference type="InterPro" id="IPR011709">
    <property type="entry name" value="DEAD-box_helicase_OB_fold"/>
</dbReference>